<proteinExistence type="predicted"/>
<dbReference type="Gene3D" id="1.10.10.2840">
    <property type="entry name" value="PucR C-terminal helix-turn-helix domain"/>
    <property type="match status" value="1"/>
</dbReference>
<evidence type="ECO:0000259" key="1">
    <source>
        <dbReference type="Pfam" id="PF13556"/>
    </source>
</evidence>
<dbReference type="EMBL" id="JBHTMB010000134">
    <property type="protein sequence ID" value="MFD1234581.1"/>
    <property type="molecule type" value="Genomic_DNA"/>
</dbReference>
<reference evidence="3" key="1">
    <citation type="journal article" date="2019" name="Int. J. Syst. Evol. Microbiol.">
        <title>The Global Catalogue of Microorganisms (GCM) 10K type strain sequencing project: providing services to taxonomists for standard genome sequencing and annotation.</title>
        <authorList>
            <consortium name="The Broad Institute Genomics Platform"/>
            <consortium name="The Broad Institute Genome Sequencing Center for Infectious Disease"/>
            <person name="Wu L."/>
            <person name="Ma J."/>
        </authorList>
    </citation>
    <scope>NUCLEOTIDE SEQUENCE [LARGE SCALE GENOMIC DNA]</scope>
    <source>
        <strain evidence="3">CCUG 49018</strain>
    </source>
</reference>
<name>A0ABW3VIK4_9PSEU</name>
<organism evidence="2 3">
    <name type="scientific">Pseudonocardia benzenivorans</name>
    <dbReference type="NCBI Taxonomy" id="228005"/>
    <lineage>
        <taxon>Bacteria</taxon>
        <taxon>Bacillati</taxon>
        <taxon>Actinomycetota</taxon>
        <taxon>Actinomycetes</taxon>
        <taxon>Pseudonocardiales</taxon>
        <taxon>Pseudonocardiaceae</taxon>
        <taxon>Pseudonocardia</taxon>
    </lineage>
</organism>
<feature type="domain" description="PucR C-terminal helix-turn-helix" evidence="1">
    <location>
        <begin position="283"/>
        <end position="331"/>
    </location>
</feature>
<dbReference type="Pfam" id="PF13556">
    <property type="entry name" value="HTH_30"/>
    <property type="match status" value="1"/>
</dbReference>
<sequence length="340" mass="35240">MRELAGRVSSLDPDAGAALHAIAYFDALVESRAGLEAVVRAAAVLAGCAAGLRDPARRAVVRVLPDGRREDGEPTGTRAPLHDDDGAVVWLERPAGAGDPARDALDAVILERMAATARIVLDRTRPLGRREDPAAVELLVDPGAAPEVRRAAARRLALVGDAFVVTVGTGAPPAGSWVAVRPGDLVVTVEAAGTPGPRPARHAVGPAVGLDDLPLSHELARLALRLTTAPDEPGPTSVDAAEVTGLLALADGCDSGAASIEVAAIERVVARFGWAPTTLFAVAADPSLRAAATRLHVHHSTLQERVDQIGHALGWSVVTPAGRTRLAIALALRLLRANRW</sequence>
<evidence type="ECO:0000313" key="2">
    <source>
        <dbReference type="EMBL" id="MFD1234581.1"/>
    </source>
</evidence>
<comment type="caution">
    <text evidence="2">The sequence shown here is derived from an EMBL/GenBank/DDBJ whole genome shotgun (WGS) entry which is preliminary data.</text>
</comment>
<dbReference type="RefSeq" id="WP_346090115.1">
    <property type="nucleotide sequence ID" value="NZ_BAABKS010000006.1"/>
</dbReference>
<dbReference type="InterPro" id="IPR042070">
    <property type="entry name" value="PucR_C-HTH_sf"/>
</dbReference>
<evidence type="ECO:0000313" key="3">
    <source>
        <dbReference type="Proteomes" id="UP001597182"/>
    </source>
</evidence>
<dbReference type="Proteomes" id="UP001597182">
    <property type="component" value="Unassembled WGS sequence"/>
</dbReference>
<protein>
    <submittedName>
        <fullName evidence="2">Helix-turn-helix domain-containing protein</fullName>
    </submittedName>
</protein>
<accession>A0ABW3VIK4</accession>
<keyword evidence="3" id="KW-1185">Reference proteome</keyword>
<dbReference type="InterPro" id="IPR025736">
    <property type="entry name" value="PucR_C-HTH_dom"/>
</dbReference>
<gene>
    <name evidence="2" type="ORF">ACFQ34_14925</name>
</gene>